<feature type="transmembrane region" description="Helical" evidence="6">
    <location>
        <begin position="354"/>
        <end position="379"/>
    </location>
</feature>
<keyword evidence="2 6" id="KW-0812">Transmembrane</keyword>
<feature type="compositionally biased region" description="Acidic residues" evidence="5">
    <location>
        <begin position="291"/>
        <end position="300"/>
    </location>
</feature>
<dbReference type="EMBL" id="JAVHJO010000001">
    <property type="protein sequence ID" value="KAK6543804.1"/>
    <property type="molecule type" value="Genomic_DNA"/>
</dbReference>
<feature type="compositionally biased region" description="Polar residues" evidence="5">
    <location>
        <begin position="235"/>
        <end position="252"/>
    </location>
</feature>
<dbReference type="Pfam" id="PF02535">
    <property type="entry name" value="Zip"/>
    <property type="match status" value="1"/>
</dbReference>
<dbReference type="GO" id="GO:0016020">
    <property type="term" value="C:membrane"/>
    <property type="evidence" value="ECO:0007669"/>
    <property type="project" value="UniProtKB-SubCell"/>
</dbReference>
<proteinExistence type="predicted"/>
<dbReference type="PANTHER" id="PTHR11040">
    <property type="entry name" value="ZINC/IRON TRANSPORTER"/>
    <property type="match status" value="1"/>
</dbReference>
<evidence type="ECO:0000256" key="6">
    <source>
        <dbReference type="SAM" id="Phobius"/>
    </source>
</evidence>
<feature type="transmembrane region" description="Helical" evidence="6">
    <location>
        <begin position="418"/>
        <end position="438"/>
    </location>
</feature>
<evidence type="ECO:0000256" key="3">
    <source>
        <dbReference type="ARBA" id="ARBA00022989"/>
    </source>
</evidence>
<feature type="transmembrane region" description="Helical" evidence="6">
    <location>
        <begin position="386"/>
        <end position="406"/>
    </location>
</feature>
<name>A0AAV9XNV4_9PEZI</name>
<reference evidence="7 8" key="1">
    <citation type="submission" date="2019-10" db="EMBL/GenBank/DDBJ databases">
        <authorList>
            <person name="Palmer J.M."/>
        </authorList>
    </citation>
    <scope>NUCLEOTIDE SEQUENCE [LARGE SCALE GENOMIC DNA]</scope>
    <source>
        <strain evidence="7 8">TWF694</strain>
    </source>
</reference>
<evidence type="ECO:0000313" key="8">
    <source>
        <dbReference type="Proteomes" id="UP001365542"/>
    </source>
</evidence>
<feature type="transmembrane region" description="Helical" evidence="6">
    <location>
        <begin position="12"/>
        <end position="35"/>
    </location>
</feature>
<feature type="region of interest" description="Disordered" evidence="5">
    <location>
        <begin position="117"/>
        <end position="179"/>
    </location>
</feature>
<protein>
    <submittedName>
        <fullName evidence="7">Uncharacterized protein</fullName>
    </submittedName>
</protein>
<feature type="transmembrane region" description="Helical" evidence="6">
    <location>
        <begin position="47"/>
        <end position="64"/>
    </location>
</feature>
<dbReference type="PANTHER" id="PTHR11040:SF210">
    <property type="entry name" value="ZINC-REGULATED TRANSPORTER 3"/>
    <property type="match status" value="1"/>
</dbReference>
<dbReference type="GO" id="GO:0005385">
    <property type="term" value="F:zinc ion transmembrane transporter activity"/>
    <property type="evidence" value="ECO:0007669"/>
    <property type="project" value="TreeGrafter"/>
</dbReference>
<feature type="transmembrane region" description="Helical" evidence="6">
    <location>
        <begin position="450"/>
        <end position="468"/>
    </location>
</feature>
<feature type="region of interest" description="Disordered" evidence="5">
    <location>
        <begin position="271"/>
        <end position="311"/>
    </location>
</feature>
<feature type="transmembrane region" description="Helical" evidence="6">
    <location>
        <begin position="84"/>
        <end position="102"/>
    </location>
</feature>
<dbReference type="InterPro" id="IPR003689">
    <property type="entry name" value="ZIP"/>
</dbReference>
<dbReference type="Proteomes" id="UP001365542">
    <property type="component" value="Unassembled WGS sequence"/>
</dbReference>
<keyword evidence="4 6" id="KW-0472">Membrane</keyword>
<evidence type="ECO:0000256" key="2">
    <source>
        <dbReference type="ARBA" id="ARBA00022692"/>
    </source>
</evidence>
<organism evidence="7 8">
    <name type="scientific">Orbilia ellipsospora</name>
    <dbReference type="NCBI Taxonomy" id="2528407"/>
    <lineage>
        <taxon>Eukaryota</taxon>
        <taxon>Fungi</taxon>
        <taxon>Dikarya</taxon>
        <taxon>Ascomycota</taxon>
        <taxon>Pezizomycotina</taxon>
        <taxon>Orbiliomycetes</taxon>
        <taxon>Orbiliales</taxon>
        <taxon>Orbiliaceae</taxon>
        <taxon>Orbilia</taxon>
    </lineage>
</organism>
<feature type="compositionally biased region" description="Basic and acidic residues" evidence="5">
    <location>
        <begin position="271"/>
        <end position="290"/>
    </location>
</feature>
<evidence type="ECO:0000256" key="5">
    <source>
        <dbReference type="SAM" id="MobiDB-lite"/>
    </source>
</evidence>
<keyword evidence="3 6" id="KW-1133">Transmembrane helix</keyword>
<evidence type="ECO:0000256" key="1">
    <source>
        <dbReference type="ARBA" id="ARBA00004141"/>
    </source>
</evidence>
<feature type="region of interest" description="Disordered" evidence="5">
    <location>
        <begin position="230"/>
        <end position="252"/>
    </location>
</feature>
<accession>A0AAV9XNV4</accession>
<evidence type="ECO:0000256" key="4">
    <source>
        <dbReference type="ARBA" id="ARBA00023136"/>
    </source>
</evidence>
<gene>
    <name evidence="7" type="ORF">TWF694_000535</name>
</gene>
<comment type="subcellular location">
    <subcellularLocation>
        <location evidence="1">Membrane</location>
        <topology evidence="1">Multi-pass membrane protein</topology>
    </subcellularLocation>
</comment>
<sequence>MMLMMEESDTRAWILTACSALACCAGASIVFIDLLPWKHFSIQSNSTFLAACLSLSFSVLLFSGARLFTESVAYLQRGYGANPYYLITVSFSSGFLACYYLFKFLHRFIPHRTVNCDDEDSEDEDNNKPYENGYGSTDSGATLVNGIRPNVGHTHGKTIPDEETGLLSNGSNGHALPRRPTFAKRLSDTVGKFTRRCTEDGRCLGFITCPCEGKCMHKKGVDSRPLHACQPGHCQRSSSEHGQCTDECNTNTNNMVRPLRDIPILESEEHDHDERDYDHHNHQNGHGHDHEDDESSEDGDDHSHKHSHHHHHHHVATNAFVGIGFQTSLAIALHRCPDGFITFVTNHADKQLGFTIFLSLFIHSAVDGFTMCLPLYLALKSAWKAALITFLIGGLAQPLGGLFAFVWLRFGSAPSETVYGLIFSFTAGLMCVVAIQLLRQIPSDHKHPDLPYISMLAGVALMCLSLALTSS</sequence>
<evidence type="ECO:0000313" key="7">
    <source>
        <dbReference type="EMBL" id="KAK6543804.1"/>
    </source>
</evidence>
<keyword evidence="8" id="KW-1185">Reference proteome</keyword>
<dbReference type="AlphaFoldDB" id="A0AAV9XNV4"/>
<comment type="caution">
    <text evidence="7">The sequence shown here is derived from an EMBL/GenBank/DDBJ whole genome shotgun (WGS) entry which is preliminary data.</text>
</comment>